<evidence type="ECO:0000313" key="2">
    <source>
        <dbReference type="EMBL" id="KAJ3175338.1"/>
    </source>
</evidence>
<dbReference type="Proteomes" id="UP001212152">
    <property type="component" value="Unassembled WGS sequence"/>
</dbReference>
<feature type="region of interest" description="Disordered" evidence="1">
    <location>
        <begin position="1"/>
        <end position="26"/>
    </location>
</feature>
<name>A0AAD5XL66_9FUNG</name>
<keyword evidence="3" id="KW-1185">Reference proteome</keyword>
<comment type="caution">
    <text evidence="2">The sequence shown here is derived from an EMBL/GenBank/DDBJ whole genome shotgun (WGS) entry which is preliminary data.</text>
</comment>
<accession>A0AAD5XL66</accession>
<reference evidence="2" key="1">
    <citation type="submission" date="2020-05" db="EMBL/GenBank/DDBJ databases">
        <title>Phylogenomic resolution of chytrid fungi.</title>
        <authorList>
            <person name="Stajich J.E."/>
            <person name="Amses K."/>
            <person name="Simmons R."/>
            <person name="Seto K."/>
            <person name="Myers J."/>
            <person name="Bonds A."/>
            <person name="Quandt C.A."/>
            <person name="Barry K."/>
            <person name="Liu P."/>
            <person name="Grigoriev I."/>
            <person name="Longcore J.E."/>
            <person name="James T.Y."/>
        </authorList>
    </citation>
    <scope>NUCLEOTIDE SEQUENCE</scope>
    <source>
        <strain evidence="2">JEL0379</strain>
    </source>
</reference>
<evidence type="ECO:0000256" key="1">
    <source>
        <dbReference type="SAM" id="MobiDB-lite"/>
    </source>
</evidence>
<organism evidence="2 3">
    <name type="scientific">Geranomyces variabilis</name>
    <dbReference type="NCBI Taxonomy" id="109894"/>
    <lineage>
        <taxon>Eukaryota</taxon>
        <taxon>Fungi</taxon>
        <taxon>Fungi incertae sedis</taxon>
        <taxon>Chytridiomycota</taxon>
        <taxon>Chytridiomycota incertae sedis</taxon>
        <taxon>Chytridiomycetes</taxon>
        <taxon>Spizellomycetales</taxon>
        <taxon>Powellomycetaceae</taxon>
        <taxon>Geranomyces</taxon>
    </lineage>
</organism>
<sequence length="221" mass="24382">MASSTTPTTTLTTSSPTSSSSTSTSTSTTTVLLIRHAEKLPWDSGLAPSKTVKAAYVDTHLLSCKGYERAQALVAYFQHRSEITALLDARPWGGVFAQDVDVDGGWGKSERPRETVDPLMRSPQMSQTPFILYKKSDAEYMTKQILAGKYAGRTVLVSWCHQMLPQLARDLGVPASDVPEWDKKRFDMTWVVDVTVAKGEAKATLRQFPQRLLYGDSDATM</sequence>
<dbReference type="EMBL" id="JADGJQ010000053">
    <property type="protein sequence ID" value="KAJ3175338.1"/>
    <property type="molecule type" value="Genomic_DNA"/>
</dbReference>
<proteinExistence type="predicted"/>
<protein>
    <submittedName>
        <fullName evidence="2">Uncharacterized protein</fullName>
    </submittedName>
</protein>
<evidence type="ECO:0000313" key="3">
    <source>
        <dbReference type="Proteomes" id="UP001212152"/>
    </source>
</evidence>
<dbReference type="AlphaFoldDB" id="A0AAD5XL66"/>
<gene>
    <name evidence="2" type="ORF">HDU87_006288</name>
</gene>